<accession>A0A2U2PGQ7</accession>
<keyword evidence="13" id="KW-1185">Reference proteome</keyword>
<dbReference type="Proteomes" id="UP000245647">
    <property type="component" value="Unassembled WGS sequence"/>
</dbReference>
<evidence type="ECO:0000256" key="2">
    <source>
        <dbReference type="ARBA" id="ARBA00022448"/>
    </source>
</evidence>
<dbReference type="SUPFAM" id="SSF56935">
    <property type="entry name" value="Porins"/>
    <property type="match status" value="1"/>
</dbReference>
<evidence type="ECO:0000256" key="7">
    <source>
        <dbReference type="ARBA" id="ARBA00023237"/>
    </source>
</evidence>
<gene>
    <name evidence="12" type="ORF">DDR33_11225</name>
</gene>
<dbReference type="Gene3D" id="2.40.170.20">
    <property type="entry name" value="TonB-dependent receptor, beta-barrel domain"/>
    <property type="match status" value="1"/>
</dbReference>
<dbReference type="AlphaFoldDB" id="A0A2U2PGQ7"/>
<dbReference type="Pfam" id="PF00593">
    <property type="entry name" value="TonB_dep_Rec_b-barrel"/>
    <property type="match status" value="1"/>
</dbReference>
<evidence type="ECO:0000256" key="9">
    <source>
        <dbReference type="RuleBase" id="RU003357"/>
    </source>
</evidence>
<evidence type="ECO:0000259" key="10">
    <source>
        <dbReference type="Pfam" id="PF00593"/>
    </source>
</evidence>
<dbReference type="GO" id="GO:0009279">
    <property type="term" value="C:cell outer membrane"/>
    <property type="evidence" value="ECO:0007669"/>
    <property type="project" value="UniProtKB-SubCell"/>
</dbReference>
<dbReference type="InterPro" id="IPR023996">
    <property type="entry name" value="TonB-dep_OMP_SusC/RagA"/>
</dbReference>
<evidence type="ECO:0000256" key="3">
    <source>
        <dbReference type="ARBA" id="ARBA00022452"/>
    </source>
</evidence>
<dbReference type="RefSeq" id="WP_109415882.1">
    <property type="nucleotide sequence ID" value="NZ_QEAS01000008.1"/>
</dbReference>
<feature type="domain" description="TonB-dependent receptor-like beta-barrel" evidence="10">
    <location>
        <begin position="436"/>
        <end position="842"/>
    </location>
</feature>
<dbReference type="InterPro" id="IPR037066">
    <property type="entry name" value="Plug_dom_sf"/>
</dbReference>
<dbReference type="InterPro" id="IPR000531">
    <property type="entry name" value="Beta-barrel_TonB"/>
</dbReference>
<dbReference type="InterPro" id="IPR012910">
    <property type="entry name" value="Plug_dom"/>
</dbReference>
<organism evidence="12 13">
    <name type="scientific">Pararcticibacter amylolyticus</name>
    <dbReference type="NCBI Taxonomy" id="2173175"/>
    <lineage>
        <taxon>Bacteria</taxon>
        <taxon>Pseudomonadati</taxon>
        <taxon>Bacteroidota</taxon>
        <taxon>Sphingobacteriia</taxon>
        <taxon>Sphingobacteriales</taxon>
        <taxon>Sphingobacteriaceae</taxon>
        <taxon>Pararcticibacter</taxon>
    </lineage>
</organism>
<dbReference type="Pfam" id="PF13715">
    <property type="entry name" value="CarbopepD_reg_2"/>
    <property type="match status" value="1"/>
</dbReference>
<evidence type="ECO:0000259" key="11">
    <source>
        <dbReference type="Pfam" id="PF07715"/>
    </source>
</evidence>
<keyword evidence="2 8" id="KW-0813">Transport</keyword>
<dbReference type="Gene3D" id="2.60.40.1120">
    <property type="entry name" value="Carboxypeptidase-like, regulatory domain"/>
    <property type="match status" value="1"/>
</dbReference>
<comment type="similarity">
    <text evidence="8 9">Belongs to the TonB-dependent receptor family.</text>
</comment>
<evidence type="ECO:0000256" key="1">
    <source>
        <dbReference type="ARBA" id="ARBA00004571"/>
    </source>
</evidence>
<evidence type="ECO:0000313" key="13">
    <source>
        <dbReference type="Proteomes" id="UP000245647"/>
    </source>
</evidence>
<evidence type="ECO:0000313" key="12">
    <source>
        <dbReference type="EMBL" id="PWG80595.1"/>
    </source>
</evidence>
<sequence length="1076" mass="118360">MKEKLHSFSWRLTSFLIVLGLCWQVTTAQTTRRITGTVASGNGEPLIGVSVKVAGEQVGTTTDLSGKFALTVKPNAVLIISYVGFESQKVTVGEQTTLKIVMKEDAKMLEDVVVIGYGISKRKDLTGASVSVKGSDIASVPVTSAAQAVTGKLAGVNVVTKSGAPGSDVNITIRGGTSITQSTTPLYIVDGFQMDNALTNIDINDIEAIDVMKDASATAIYGARGANGVVLITTKSGKSGKTKISYNGYASFEKLSQKLPVMSPEEYVKYQYEYQMLRGTQMSQFTKYFGGGDEADPAFYTGAAGYIHDTYSQTKPIDWQDVVFGNTALLQNHNVSVSGGSAKTGFILTYNNTGQQGILDKYGFSKNNVRAKVNHTVNDHIRVDFNSNFNSSTLEGGGSLGGRLRMTIAQPVTGGVRFTDDQLIHSDDFFNAVLQDNGSYNVYNPLILNDATTSKSFTRQYTGNGGVDIDILKNLTWRTAGSYFWQQKRDDFWDDGRTQAAKQNHNGTPYGSRDNSEKYTWQITNTLSWKQEFGKHAISATLGQEVLNTESMNLDNGYDNFDLVNFGLNNLNGTNTYDRGSGLSRFKMLSVFGRTMYNYDNRYLLTTTLRGDGVSKFAHGNQWGVLPSASAAWRISEESFMKDNKIFDQLKLRIGYGVTGNCNIDDYMYTTAYGPGYYAINNSEVITLRPGSKLGNPDLVWEKTKSTNIGLDISVLKSRINLSADFYNNKSDNLLLEVAIPRHTGYNTQFQNIGSIRNRGVEFVLNTRNISSTDFRWTTDFNIAFNRSKVLQLYGTDTKRMPPGTFLIEEGQPLGQFFGYKYAGVYTTDDFTQNANGTYTLKDGVARPKAPGGTIKPGDIKYVPTAGEVDANGNPVWTTDDRTVIGSAVPKFTGGIVNTFSYKQFDLSVFMNFSYGNKVMNENKKSFMGPHLPFTSSFFPMADRFVLIDPATGRETTDLQRLAVLNPGQYAPDAVWNLQARNQNAVSDPIDYYLEDGSFLRINTVTLGYSLPSVLTKKLGIGSTRLYCTLNNPYVFTKYSGYDPEVSSSEKGFEQGVDNSAFPRSKSIVFGLNLSF</sequence>
<dbReference type="InterPro" id="IPR039426">
    <property type="entry name" value="TonB-dep_rcpt-like"/>
</dbReference>
<dbReference type="OrthoDB" id="9768177at2"/>
<dbReference type="InterPro" id="IPR036942">
    <property type="entry name" value="Beta-barrel_TonB_sf"/>
</dbReference>
<proteinExistence type="inferred from homology"/>
<comment type="caution">
    <text evidence="12">The sequence shown here is derived from an EMBL/GenBank/DDBJ whole genome shotgun (WGS) entry which is preliminary data.</text>
</comment>
<dbReference type="InterPro" id="IPR008969">
    <property type="entry name" value="CarboxyPept-like_regulatory"/>
</dbReference>
<evidence type="ECO:0000256" key="6">
    <source>
        <dbReference type="ARBA" id="ARBA00023136"/>
    </source>
</evidence>
<keyword evidence="3 8" id="KW-1134">Transmembrane beta strand</keyword>
<dbReference type="EMBL" id="QEAS01000008">
    <property type="protein sequence ID" value="PWG80595.1"/>
    <property type="molecule type" value="Genomic_DNA"/>
</dbReference>
<dbReference type="Gene3D" id="2.170.130.10">
    <property type="entry name" value="TonB-dependent receptor, plug domain"/>
    <property type="match status" value="1"/>
</dbReference>
<dbReference type="PROSITE" id="PS52016">
    <property type="entry name" value="TONB_DEPENDENT_REC_3"/>
    <property type="match status" value="1"/>
</dbReference>
<keyword evidence="6 8" id="KW-0472">Membrane</keyword>
<feature type="domain" description="TonB-dependent receptor plug" evidence="11">
    <location>
        <begin position="123"/>
        <end position="229"/>
    </location>
</feature>
<evidence type="ECO:0000256" key="8">
    <source>
        <dbReference type="PROSITE-ProRule" id="PRU01360"/>
    </source>
</evidence>
<keyword evidence="5 9" id="KW-0798">TonB box</keyword>
<dbReference type="SUPFAM" id="SSF49464">
    <property type="entry name" value="Carboxypeptidase regulatory domain-like"/>
    <property type="match status" value="1"/>
</dbReference>
<keyword evidence="7 8" id="KW-0998">Cell outer membrane</keyword>
<keyword evidence="4 8" id="KW-0812">Transmembrane</keyword>
<reference evidence="12 13" key="1">
    <citation type="submission" date="2018-04" db="EMBL/GenBank/DDBJ databases">
        <title>Pedobacter chongqingensis sp. nov., isolated from a rottenly hemp rope.</title>
        <authorList>
            <person name="Cai Y."/>
        </authorList>
    </citation>
    <scope>NUCLEOTIDE SEQUENCE [LARGE SCALE GENOMIC DNA]</scope>
    <source>
        <strain evidence="12 13">FJ4-8</strain>
    </source>
</reference>
<protein>
    <submittedName>
        <fullName evidence="12">SusC/RagA family protein</fullName>
    </submittedName>
</protein>
<name>A0A2U2PGQ7_9SPHI</name>
<comment type="subcellular location">
    <subcellularLocation>
        <location evidence="1 8">Cell outer membrane</location>
        <topology evidence="1 8">Multi-pass membrane protein</topology>
    </subcellularLocation>
</comment>
<dbReference type="InterPro" id="IPR023997">
    <property type="entry name" value="TonB-dep_OMP_SusC/RagA_CS"/>
</dbReference>
<evidence type="ECO:0000256" key="5">
    <source>
        <dbReference type="ARBA" id="ARBA00023077"/>
    </source>
</evidence>
<dbReference type="Pfam" id="PF07715">
    <property type="entry name" value="Plug"/>
    <property type="match status" value="1"/>
</dbReference>
<dbReference type="NCBIfam" id="TIGR04056">
    <property type="entry name" value="OMP_RagA_SusC"/>
    <property type="match status" value="1"/>
</dbReference>
<dbReference type="NCBIfam" id="TIGR04057">
    <property type="entry name" value="SusC_RagA_signa"/>
    <property type="match status" value="1"/>
</dbReference>
<dbReference type="FunFam" id="2.60.40.1120:FF:000003">
    <property type="entry name" value="Outer membrane protein Omp121"/>
    <property type="match status" value="1"/>
</dbReference>
<evidence type="ECO:0000256" key="4">
    <source>
        <dbReference type="ARBA" id="ARBA00022692"/>
    </source>
</evidence>